<dbReference type="InterPro" id="IPR037272">
    <property type="entry name" value="SNS_sf"/>
</dbReference>
<proteinExistence type="predicted"/>
<reference evidence="8" key="1">
    <citation type="submission" date="2021-03" db="EMBL/GenBank/DDBJ databases">
        <authorList>
            <person name="Bekaert M."/>
        </authorList>
    </citation>
    <scope>NUCLEOTIDE SEQUENCE</scope>
</reference>
<dbReference type="AlphaFoldDB" id="A0A8S3UZE1"/>
<keyword evidence="9" id="KW-1185">Reference proteome</keyword>
<evidence type="ECO:0000313" key="8">
    <source>
        <dbReference type="EMBL" id="CAG2249664.1"/>
    </source>
</evidence>
<feature type="transmembrane region" description="Helical" evidence="7">
    <location>
        <begin position="126"/>
        <end position="148"/>
    </location>
</feature>
<feature type="disulfide bond" evidence="6">
    <location>
        <begin position="10"/>
        <end position="19"/>
    </location>
</feature>
<feature type="transmembrane region" description="Helical" evidence="7">
    <location>
        <begin position="74"/>
        <end position="95"/>
    </location>
</feature>
<dbReference type="PANTHER" id="PTHR11616:SF241">
    <property type="entry name" value="SODIUM- AND CHLORIDE-DEPENDENT GLYCINE TRANSPORTER 2"/>
    <property type="match status" value="1"/>
</dbReference>
<organism evidence="8 9">
    <name type="scientific">Mytilus edulis</name>
    <name type="common">Blue mussel</name>
    <dbReference type="NCBI Taxonomy" id="6550"/>
    <lineage>
        <taxon>Eukaryota</taxon>
        <taxon>Metazoa</taxon>
        <taxon>Spiralia</taxon>
        <taxon>Lophotrochozoa</taxon>
        <taxon>Mollusca</taxon>
        <taxon>Bivalvia</taxon>
        <taxon>Autobranchia</taxon>
        <taxon>Pteriomorphia</taxon>
        <taxon>Mytilida</taxon>
        <taxon>Mytiloidea</taxon>
        <taxon>Mytilidae</taxon>
        <taxon>Mytilinae</taxon>
        <taxon>Mytilus</taxon>
    </lineage>
</organism>
<dbReference type="GO" id="GO:0005283">
    <property type="term" value="F:amino acid:sodium symporter activity"/>
    <property type="evidence" value="ECO:0007669"/>
    <property type="project" value="TreeGrafter"/>
</dbReference>
<name>A0A8S3UZE1_MYTED</name>
<sequence>MQSEVPWKYCDNNWNTCDCRDGNQNDSLIDPWNGTRLECLNMTYTHTKSASDEYFNHKVLEKTSGMDDMQGVKWTLTLCNLFVWLLTFIVLSRGIKSLGKVVIVLKALQWKPYTLDDYVYPDWATALSWLIVAFPIVFIPAWILYYCACRDKRNLCHPKANWGPAFEENRTGLYSKDLTSFYQSPVASTVLEKNGYQFIRKDTNEVNKTHIYQPYSEPPVMATFESRTDSSYDNKSYIHDVVESTKL</sequence>
<evidence type="ECO:0000313" key="9">
    <source>
        <dbReference type="Proteomes" id="UP000683360"/>
    </source>
</evidence>
<dbReference type="GO" id="GO:0005886">
    <property type="term" value="C:plasma membrane"/>
    <property type="evidence" value="ECO:0007669"/>
    <property type="project" value="TreeGrafter"/>
</dbReference>
<comment type="caution">
    <text evidence="8">The sequence shown here is derived from an EMBL/GenBank/DDBJ whole genome shotgun (WGS) entry which is preliminary data.</text>
</comment>
<evidence type="ECO:0000256" key="4">
    <source>
        <dbReference type="ARBA" id="ARBA00022989"/>
    </source>
</evidence>
<dbReference type="EMBL" id="CAJPWZ010002977">
    <property type="protein sequence ID" value="CAG2249664.1"/>
    <property type="molecule type" value="Genomic_DNA"/>
</dbReference>
<keyword evidence="4 7" id="KW-1133">Transmembrane helix</keyword>
<dbReference type="Proteomes" id="UP000683360">
    <property type="component" value="Unassembled WGS sequence"/>
</dbReference>
<dbReference type="GO" id="GO:0089718">
    <property type="term" value="P:amino acid import across plasma membrane"/>
    <property type="evidence" value="ECO:0007669"/>
    <property type="project" value="TreeGrafter"/>
</dbReference>
<evidence type="ECO:0000256" key="2">
    <source>
        <dbReference type="ARBA" id="ARBA00022448"/>
    </source>
</evidence>
<gene>
    <name evidence="8" type="ORF">MEDL_61425</name>
</gene>
<keyword evidence="2" id="KW-0813">Transport</keyword>
<evidence type="ECO:0000256" key="3">
    <source>
        <dbReference type="ARBA" id="ARBA00022692"/>
    </source>
</evidence>
<accession>A0A8S3UZE1</accession>
<keyword evidence="5 7" id="KW-0472">Membrane</keyword>
<dbReference type="InterPro" id="IPR000175">
    <property type="entry name" value="Na/ntran_symport"/>
</dbReference>
<protein>
    <submittedName>
        <fullName evidence="8">Uncharacterized protein</fullName>
    </submittedName>
</protein>
<evidence type="ECO:0000256" key="6">
    <source>
        <dbReference type="PIRSR" id="PIRSR600175-2"/>
    </source>
</evidence>
<comment type="subcellular location">
    <subcellularLocation>
        <location evidence="1">Membrane</location>
        <topology evidence="1">Multi-pass membrane protein</topology>
    </subcellularLocation>
</comment>
<dbReference type="SUPFAM" id="SSF161070">
    <property type="entry name" value="SNF-like"/>
    <property type="match status" value="1"/>
</dbReference>
<keyword evidence="3 7" id="KW-0812">Transmembrane</keyword>
<evidence type="ECO:0000256" key="7">
    <source>
        <dbReference type="SAM" id="Phobius"/>
    </source>
</evidence>
<keyword evidence="6" id="KW-1015">Disulfide bond</keyword>
<dbReference type="OrthoDB" id="6581954at2759"/>
<dbReference type="PANTHER" id="PTHR11616">
    <property type="entry name" value="SODIUM/CHLORIDE DEPENDENT TRANSPORTER"/>
    <property type="match status" value="1"/>
</dbReference>
<dbReference type="Pfam" id="PF00209">
    <property type="entry name" value="SNF"/>
    <property type="match status" value="1"/>
</dbReference>
<evidence type="ECO:0000256" key="1">
    <source>
        <dbReference type="ARBA" id="ARBA00004141"/>
    </source>
</evidence>
<evidence type="ECO:0000256" key="5">
    <source>
        <dbReference type="ARBA" id="ARBA00023136"/>
    </source>
</evidence>